<organism evidence="7 8">
    <name type="scientific">Oxalicibacterium solurbis</name>
    <dbReference type="NCBI Taxonomy" id="69280"/>
    <lineage>
        <taxon>Bacteria</taxon>
        <taxon>Pseudomonadati</taxon>
        <taxon>Pseudomonadota</taxon>
        <taxon>Betaproteobacteria</taxon>
        <taxon>Burkholderiales</taxon>
        <taxon>Oxalobacteraceae</taxon>
        <taxon>Oxalicibacterium</taxon>
    </lineage>
</organism>
<evidence type="ECO:0000256" key="5">
    <source>
        <dbReference type="SAM" id="Phobius"/>
    </source>
</evidence>
<comment type="subcellular location">
    <subcellularLocation>
        <location evidence="1">Membrane</location>
        <topology evidence="1">Multi-pass membrane protein</topology>
    </subcellularLocation>
</comment>
<dbReference type="InterPro" id="IPR051533">
    <property type="entry name" value="WaaL-like"/>
</dbReference>
<feature type="transmembrane region" description="Helical" evidence="5">
    <location>
        <begin position="189"/>
        <end position="207"/>
    </location>
</feature>
<evidence type="ECO:0000313" key="8">
    <source>
        <dbReference type="Proteomes" id="UP000627205"/>
    </source>
</evidence>
<dbReference type="InterPro" id="IPR007016">
    <property type="entry name" value="O-antigen_ligase-rel_domated"/>
</dbReference>
<accession>A0A8J3AXV3</accession>
<gene>
    <name evidence="7" type="ORF">GCM10011430_13200</name>
</gene>
<feature type="transmembrane region" description="Helical" evidence="5">
    <location>
        <begin position="91"/>
        <end position="111"/>
    </location>
</feature>
<evidence type="ECO:0000256" key="3">
    <source>
        <dbReference type="ARBA" id="ARBA00022989"/>
    </source>
</evidence>
<evidence type="ECO:0000256" key="1">
    <source>
        <dbReference type="ARBA" id="ARBA00004141"/>
    </source>
</evidence>
<feature type="transmembrane region" description="Helical" evidence="5">
    <location>
        <begin position="123"/>
        <end position="143"/>
    </location>
</feature>
<reference evidence="7" key="2">
    <citation type="submission" date="2020-09" db="EMBL/GenBank/DDBJ databases">
        <authorList>
            <person name="Sun Q."/>
            <person name="Sedlacek I."/>
        </authorList>
    </citation>
    <scope>NUCLEOTIDE SEQUENCE</scope>
    <source>
        <strain evidence="7">CCM 7664</strain>
    </source>
</reference>
<keyword evidence="4 5" id="KW-0472">Membrane</keyword>
<sequence>MRWQLAAIAAGLMLYGLMFFAIPTLLDNPPKLINRLPALSNLSLRDVLWVEAWHIICAHPWLGVGPMQFAAQPNGVGAHPHNAVLQIAAEWGLPALLMLSTLIVIGFRQFVIYLRRQSDEISFANVLSFALFASLVAAGAQSLVDGVIVMPYSQVTLMVLTGWAIGICPSSSKQNLRSVSVTSKRWIEFSLLGFSALLLGIVMAQALPDVPYLPERMQHYSDVHPGQRFFPRFWQQGWINE</sequence>
<comment type="caution">
    <text evidence="7">The sequence shown here is derived from an EMBL/GenBank/DDBJ whole genome shotgun (WGS) entry which is preliminary data.</text>
</comment>
<dbReference type="Proteomes" id="UP000627205">
    <property type="component" value="Unassembled WGS sequence"/>
</dbReference>
<protein>
    <recommendedName>
        <fullName evidence="6">O-antigen ligase-related domain-containing protein</fullName>
    </recommendedName>
</protein>
<dbReference type="PANTHER" id="PTHR37422">
    <property type="entry name" value="TEICHURONIC ACID BIOSYNTHESIS PROTEIN TUAE"/>
    <property type="match status" value="1"/>
</dbReference>
<reference evidence="7" key="1">
    <citation type="journal article" date="2014" name="Int. J. Syst. Evol. Microbiol.">
        <title>Complete genome sequence of Corynebacterium casei LMG S-19264T (=DSM 44701T), isolated from a smear-ripened cheese.</title>
        <authorList>
            <consortium name="US DOE Joint Genome Institute (JGI-PGF)"/>
            <person name="Walter F."/>
            <person name="Albersmeier A."/>
            <person name="Kalinowski J."/>
            <person name="Ruckert C."/>
        </authorList>
    </citation>
    <scope>NUCLEOTIDE SEQUENCE</scope>
    <source>
        <strain evidence="7">CCM 7664</strain>
    </source>
</reference>
<feature type="domain" description="O-antigen ligase-related" evidence="6">
    <location>
        <begin position="2"/>
        <end position="99"/>
    </location>
</feature>
<feature type="transmembrane region" description="Helical" evidence="5">
    <location>
        <begin position="6"/>
        <end position="26"/>
    </location>
</feature>
<dbReference type="GO" id="GO:0016020">
    <property type="term" value="C:membrane"/>
    <property type="evidence" value="ECO:0007669"/>
    <property type="project" value="UniProtKB-SubCell"/>
</dbReference>
<dbReference type="AlphaFoldDB" id="A0A8J3AXV3"/>
<dbReference type="Pfam" id="PF04932">
    <property type="entry name" value="Wzy_C"/>
    <property type="match status" value="1"/>
</dbReference>
<dbReference type="EMBL" id="BMDP01000002">
    <property type="protein sequence ID" value="GGI54146.1"/>
    <property type="molecule type" value="Genomic_DNA"/>
</dbReference>
<keyword evidence="3 5" id="KW-1133">Transmembrane helix</keyword>
<keyword evidence="2 5" id="KW-0812">Transmembrane</keyword>
<proteinExistence type="predicted"/>
<keyword evidence="8" id="KW-1185">Reference proteome</keyword>
<dbReference type="PANTHER" id="PTHR37422:SF23">
    <property type="entry name" value="TEICHURONIC ACID BIOSYNTHESIS PROTEIN TUAE"/>
    <property type="match status" value="1"/>
</dbReference>
<evidence type="ECO:0000313" key="7">
    <source>
        <dbReference type="EMBL" id="GGI54146.1"/>
    </source>
</evidence>
<evidence type="ECO:0000256" key="2">
    <source>
        <dbReference type="ARBA" id="ARBA00022692"/>
    </source>
</evidence>
<name>A0A8J3AXV3_9BURK</name>
<evidence type="ECO:0000259" key="6">
    <source>
        <dbReference type="Pfam" id="PF04932"/>
    </source>
</evidence>
<feature type="transmembrane region" description="Helical" evidence="5">
    <location>
        <begin position="149"/>
        <end position="168"/>
    </location>
</feature>
<evidence type="ECO:0000256" key="4">
    <source>
        <dbReference type="ARBA" id="ARBA00023136"/>
    </source>
</evidence>